<name>A0ABR7EFQ2_9FIRM</name>
<dbReference type="EMBL" id="JACOON010000004">
    <property type="protein sequence ID" value="MBC5648216.1"/>
    <property type="molecule type" value="Genomic_DNA"/>
</dbReference>
<gene>
    <name evidence="2" type="ORF">H8S18_07690</name>
</gene>
<dbReference type="InterPro" id="IPR013785">
    <property type="entry name" value="Aldolase_TIM"/>
</dbReference>
<keyword evidence="3" id="KW-1185">Reference proteome</keyword>
<reference evidence="2 3" key="1">
    <citation type="submission" date="2020-08" db="EMBL/GenBank/DDBJ databases">
        <title>Genome public.</title>
        <authorList>
            <person name="Liu C."/>
            <person name="Sun Q."/>
        </authorList>
    </citation>
    <scope>NUCLEOTIDE SEQUENCE [LARGE SCALE GENOMIC DNA]</scope>
    <source>
        <strain evidence="2 3">NSJ-35</strain>
    </source>
</reference>
<organism evidence="2 3">
    <name type="scientific">Christensenella tenuis</name>
    <dbReference type="NCBI Taxonomy" id="2763033"/>
    <lineage>
        <taxon>Bacteria</taxon>
        <taxon>Bacillati</taxon>
        <taxon>Bacillota</taxon>
        <taxon>Clostridia</taxon>
        <taxon>Christensenellales</taxon>
        <taxon>Christensenellaceae</taxon>
        <taxon>Christensenella</taxon>
    </lineage>
</organism>
<dbReference type="Gene3D" id="3.20.20.70">
    <property type="entry name" value="Aldolase class I"/>
    <property type="match status" value="1"/>
</dbReference>
<protein>
    <recommendedName>
        <fullName evidence="4">Transaldolase</fullName>
    </recommendedName>
</protein>
<proteinExistence type="predicted"/>
<evidence type="ECO:0000256" key="1">
    <source>
        <dbReference type="ARBA" id="ARBA00023270"/>
    </source>
</evidence>
<dbReference type="RefSeq" id="WP_186857731.1">
    <property type="nucleotide sequence ID" value="NZ_JACOON010000004.1"/>
</dbReference>
<dbReference type="Proteomes" id="UP000606889">
    <property type="component" value="Unassembled WGS sequence"/>
</dbReference>
<comment type="caution">
    <text evidence="2">The sequence shown here is derived from an EMBL/GenBank/DDBJ whole genome shotgun (WGS) entry which is preliminary data.</text>
</comment>
<keyword evidence="1" id="KW-0704">Schiff base</keyword>
<dbReference type="Pfam" id="PF00923">
    <property type="entry name" value="TAL_FSA"/>
    <property type="match status" value="1"/>
</dbReference>
<evidence type="ECO:0008006" key="4">
    <source>
        <dbReference type="Google" id="ProtNLM"/>
    </source>
</evidence>
<sequence length="464" mass="51243">MSMYENWIALRNELIFEATPCNFERRCEAVLARYGARFAQASAAEKEEIAQLLADAAADLMSYLPNWTLRAKTQKDPVSGETLKRQADAFLAAVRSCGYEDKAAAAEREIASFANSKLIRLTELAAEGVIHNYWGNDNGIGIMEAMRRGAALVTTNPPIVNMAREACPDVFDKVRDAIKERHPNDPAQRKISYLTMDVVLNNARALRPIYRLSGAKLGYVNYQVSPKNYKDAGKMVEEVEFAYETMGKALGGKPNVVFKVPGTFAALDAVKRLTAEGIGVNITVNFSVPQCIAFAQTIESGRADLSYMTVMAGRLDGPVGEELEKAGVPDAGELARLASRLVTQRVYRDVILKNGYRHVEILVASLRGAWNFDASITDHGESKIVISSFPDKAEEYDGEPLQVSPMVDVPVAEEKLAQLRKSGIFVKAYEPDAMEPEEFDDYIPVQLTLGSFIDVYGKLEEYVK</sequence>
<evidence type="ECO:0000313" key="2">
    <source>
        <dbReference type="EMBL" id="MBC5648216.1"/>
    </source>
</evidence>
<dbReference type="SUPFAM" id="SSF51569">
    <property type="entry name" value="Aldolase"/>
    <property type="match status" value="1"/>
</dbReference>
<dbReference type="InterPro" id="IPR001585">
    <property type="entry name" value="TAL/FSA"/>
</dbReference>
<evidence type="ECO:0000313" key="3">
    <source>
        <dbReference type="Proteomes" id="UP000606889"/>
    </source>
</evidence>
<dbReference type="PANTHER" id="PTHR10683">
    <property type="entry name" value="TRANSALDOLASE"/>
    <property type="match status" value="1"/>
</dbReference>
<accession>A0ABR7EFQ2</accession>